<feature type="transmembrane region" description="Helical" evidence="2">
    <location>
        <begin position="38"/>
        <end position="57"/>
    </location>
</feature>
<dbReference type="InterPro" id="IPR036259">
    <property type="entry name" value="MFS_trans_sf"/>
</dbReference>
<feature type="transmembrane region" description="Helical" evidence="2">
    <location>
        <begin position="199"/>
        <end position="217"/>
    </location>
</feature>
<comment type="caution">
    <text evidence="3">The sequence shown here is derived from an EMBL/GenBank/DDBJ whole genome shotgun (WGS) entry which is preliminary data.</text>
</comment>
<dbReference type="Gene3D" id="1.20.1250.20">
    <property type="entry name" value="MFS general substrate transporter like domains"/>
    <property type="match status" value="1"/>
</dbReference>
<dbReference type="Pfam" id="PF07690">
    <property type="entry name" value="MFS_1"/>
    <property type="match status" value="1"/>
</dbReference>
<gene>
    <name evidence="3" type="ORF">ACFSJS_25595</name>
</gene>
<feature type="transmembrane region" description="Helical" evidence="2">
    <location>
        <begin position="296"/>
        <end position="316"/>
    </location>
</feature>
<feature type="transmembrane region" description="Helical" evidence="2">
    <location>
        <begin position="77"/>
        <end position="96"/>
    </location>
</feature>
<reference evidence="4" key="1">
    <citation type="journal article" date="2019" name="Int. J. Syst. Evol. Microbiol.">
        <title>The Global Catalogue of Microorganisms (GCM) 10K type strain sequencing project: providing services to taxonomists for standard genome sequencing and annotation.</title>
        <authorList>
            <consortium name="The Broad Institute Genomics Platform"/>
            <consortium name="The Broad Institute Genome Sequencing Center for Infectious Disease"/>
            <person name="Wu L."/>
            <person name="Ma J."/>
        </authorList>
    </citation>
    <scope>NUCLEOTIDE SEQUENCE [LARGE SCALE GENOMIC DNA]</scope>
    <source>
        <strain evidence="4">CGMCC 4.7455</strain>
    </source>
</reference>
<evidence type="ECO:0000256" key="2">
    <source>
        <dbReference type="SAM" id="Phobius"/>
    </source>
</evidence>
<feature type="transmembrane region" description="Helical" evidence="2">
    <location>
        <begin position="353"/>
        <end position="374"/>
    </location>
</feature>
<evidence type="ECO:0000313" key="3">
    <source>
        <dbReference type="EMBL" id="MFD1832994.1"/>
    </source>
</evidence>
<keyword evidence="4" id="KW-1185">Reference proteome</keyword>
<feature type="transmembrane region" description="Helical" evidence="2">
    <location>
        <begin position="328"/>
        <end position="347"/>
    </location>
</feature>
<evidence type="ECO:0000313" key="4">
    <source>
        <dbReference type="Proteomes" id="UP001597365"/>
    </source>
</evidence>
<name>A0ABW4PQE3_9ACTN</name>
<dbReference type="InterPro" id="IPR011701">
    <property type="entry name" value="MFS"/>
</dbReference>
<feature type="transmembrane region" description="Helical" evidence="2">
    <location>
        <begin position="103"/>
        <end position="126"/>
    </location>
</feature>
<feature type="transmembrane region" description="Helical" evidence="2">
    <location>
        <begin position="263"/>
        <end position="284"/>
    </location>
</feature>
<organism evidence="3 4">
    <name type="scientific">Streptomyces desertarenae</name>
    <dbReference type="NCBI Taxonomy" id="2666184"/>
    <lineage>
        <taxon>Bacteria</taxon>
        <taxon>Bacillati</taxon>
        <taxon>Actinomycetota</taxon>
        <taxon>Actinomycetes</taxon>
        <taxon>Kitasatosporales</taxon>
        <taxon>Streptomycetaceae</taxon>
        <taxon>Streptomyces</taxon>
    </lineage>
</organism>
<feature type="transmembrane region" description="Helical" evidence="2">
    <location>
        <begin position="417"/>
        <end position="437"/>
    </location>
</feature>
<dbReference type="RefSeq" id="WP_380904436.1">
    <property type="nucleotide sequence ID" value="NZ_JBHUFU010000023.1"/>
</dbReference>
<dbReference type="EMBL" id="JBHUFU010000023">
    <property type="protein sequence ID" value="MFD1832994.1"/>
    <property type="molecule type" value="Genomic_DNA"/>
</dbReference>
<dbReference type="InterPro" id="IPR052524">
    <property type="entry name" value="MFS_Cyanate_Porter"/>
</dbReference>
<sequence>MADDLTAATTVRRTGENAPDSVGTAPGGTAAPAVPRRLWWLPALGLVLVAFNLRPAITGLGPLLAEVRSALGMSGTVAGLLTSAPALCFAVFGSAAPRLARRWGAAAVVLAGTAAVTAGLALRPLAGGTGGFLAASALALAGIAACNVLLPVIVRQRFPGRTGTMTGLYSMALSLGTASAAALTVPVTEALGGDWRPGLGMWALPGALALLVWLPAVRGTRRAASPGAGGPGRSGKRGGRGGYGGRAGDEAEPGIRITRSATAWTLGIFFGFQSTAAYITMGWLPQIFRDAGVPASTAGLLLAVTMGLSIPLSFLLPRIAARLGHQGPLAAVLALCGLGGYAGLWFAPAQGAWVWVVLLGVSNGAFPLALTLIGMRARTGAGVVRLSAFAQGTGYLISVPGPLLVGSLHQHTGGWHAPLALMAALMAAQLAVGLLAGRNRYVEDGG</sequence>
<dbReference type="PANTHER" id="PTHR23523">
    <property type="match status" value="1"/>
</dbReference>
<evidence type="ECO:0000256" key="1">
    <source>
        <dbReference type="SAM" id="MobiDB-lite"/>
    </source>
</evidence>
<accession>A0ABW4PQE3</accession>
<proteinExistence type="predicted"/>
<dbReference type="CDD" id="cd17339">
    <property type="entry name" value="MFS_NIMT_CynX_like"/>
    <property type="match status" value="1"/>
</dbReference>
<feature type="transmembrane region" description="Helical" evidence="2">
    <location>
        <begin position="386"/>
        <end position="405"/>
    </location>
</feature>
<feature type="region of interest" description="Disordered" evidence="1">
    <location>
        <begin position="1"/>
        <end position="28"/>
    </location>
</feature>
<keyword evidence="2" id="KW-1133">Transmembrane helix</keyword>
<feature type="transmembrane region" description="Helical" evidence="2">
    <location>
        <begin position="132"/>
        <end position="154"/>
    </location>
</feature>
<dbReference type="PANTHER" id="PTHR23523:SF2">
    <property type="entry name" value="2-NITROIMIDAZOLE TRANSPORTER"/>
    <property type="match status" value="1"/>
</dbReference>
<dbReference type="SUPFAM" id="SSF103473">
    <property type="entry name" value="MFS general substrate transporter"/>
    <property type="match status" value="1"/>
</dbReference>
<keyword evidence="2" id="KW-0472">Membrane</keyword>
<keyword evidence="2" id="KW-0812">Transmembrane</keyword>
<protein>
    <submittedName>
        <fullName evidence="3">CynX/NimT family MFS transporter</fullName>
    </submittedName>
</protein>
<feature type="region of interest" description="Disordered" evidence="1">
    <location>
        <begin position="222"/>
        <end position="251"/>
    </location>
</feature>
<feature type="transmembrane region" description="Helical" evidence="2">
    <location>
        <begin position="166"/>
        <end position="187"/>
    </location>
</feature>
<dbReference type="Proteomes" id="UP001597365">
    <property type="component" value="Unassembled WGS sequence"/>
</dbReference>